<dbReference type="Pfam" id="PF00486">
    <property type="entry name" value="Trans_reg_C"/>
    <property type="match status" value="1"/>
</dbReference>
<sequence length="225" mass="25261">MKVLIVEDDFDTADFIKRGLAQNGDVAHHVGTAQQGMILATSEAFDVIIFDRLLPNMDGIDAVRILRGSNVATPIIMLTALSETVDRVSGLDAGADDYLVKPFDFSELYARLKALTRRQPLKQEALSLSIGDLVLERTARKVSRRGQILDLNPKEYQILEYLMMNPGQLVTKTMLLEKVWGFNFDPKTSLVQTHVSRLRNKVDKPFETELIKTIRGSGYILSDHD</sequence>
<dbReference type="InterPro" id="IPR011006">
    <property type="entry name" value="CheY-like_superfamily"/>
</dbReference>
<gene>
    <name evidence="10" type="ORF">N478_22210</name>
</gene>
<dbReference type="PANTHER" id="PTHR48111:SF76">
    <property type="entry name" value="TWO-COMPONENT RESPONSE REGULATOR"/>
    <property type="match status" value="1"/>
</dbReference>
<feature type="modified residue" description="4-aspartylphosphate" evidence="6">
    <location>
        <position position="51"/>
    </location>
</feature>
<dbReference type="Gene3D" id="3.40.50.2300">
    <property type="match status" value="1"/>
</dbReference>
<dbReference type="PROSITE" id="PS50110">
    <property type="entry name" value="RESPONSE_REGULATORY"/>
    <property type="match status" value="1"/>
</dbReference>
<dbReference type="InterPro" id="IPR001867">
    <property type="entry name" value="OmpR/PhoB-type_DNA-bd"/>
</dbReference>
<dbReference type="Pfam" id="PF00072">
    <property type="entry name" value="Response_reg"/>
    <property type="match status" value="1"/>
</dbReference>
<evidence type="ECO:0000256" key="1">
    <source>
        <dbReference type="ARBA" id="ARBA00022553"/>
    </source>
</evidence>
<keyword evidence="2" id="KW-0902">Two-component regulatory system</keyword>
<keyword evidence="4 7" id="KW-0238">DNA-binding</keyword>
<dbReference type="PANTHER" id="PTHR48111">
    <property type="entry name" value="REGULATOR OF RPOS"/>
    <property type="match status" value="1"/>
</dbReference>
<evidence type="ECO:0000256" key="6">
    <source>
        <dbReference type="PROSITE-ProRule" id="PRU00169"/>
    </source>
</evidence>
<feature type="DNA-binding region" description="OmpR/PhoB-type" evidence="7">
    <location>
        <begin position="125"/>
        <end position="223"/>
    </location>
</feature>
<evidence type="ECO:0000259" key="9">
    <source>
        <dbReference type="PROSITE" id="PS51755"/>
    </source>
</evidence>
<keyword evidence="5" id="KW-0804">Transcription</keyword>
<proteinExistence type="predicted"/>
<dbReference type="InterPro" id="IPR001789">
    <property type="entry name" value="Sig_transdc_resp-reg_receiver"/>
</dbReference>
<evidence type="ECO:0000256" key="4">
    <source>
        <dbReference type="ARBA" id="ARBA00023125"/>
    </source>
</evidence>
<dbReference type="GO" id="GO:0005829">
    <property type="term" value="C:cytosol"/>
    <property type="evidence" value="ECO:0007669"/>
    <property type="project" value="TreeGrafter"/>
</dbReference>
<dbReference type="GO" id="GO:0000976">
    <property type="term" value="F:transcription cis-regulatory region binding"/>
    <property type="evidence" value="ECO:0007669"/>
    <property type="project" value="TreeGrafter"/>
</dbReference>
<keyword evidence="1 6" id="KW-0597">Phosphoprotein</keyword>
<evidence type="ECO:0000256" key="7">
    <source>
        <dbReference type="PROSITE-ProRule" id="PRU01091"/>
    </source>
</evidence>
<dbReference type="Gene3D" id="6.10.250.690">
    <property type="match status" value="1"/>
</dbReference>
<dbReference type="CDD" id="cd00383">
    <property type="entry name" value="trans_reg_C"/>
    <property type="match status" value="1"/>
</dbReference>
<evidence type="ECO:0000259" key="8">
    <source>
        <dbReference type="PROSITE" id="PS50110"/>
    </source>
</evidence>
<dbReference type="AlphaFoldDB" id="A0A162BMR9"/>
<accession>A0A162BMR9</accession>
<dbReference type="SUPFAM" id="SSF52172">
    <property type="entry name" value="CheY-like"/>
    <property type="match status" value="1"/>
</dbReference>
<protein>
    <recommendedName>
        <fullName evidence="12">XRE family transcriptional regulator</fullName>
    </recommendedName>
</protein>
<dbReference type="GO" id="GO:0000156">
    <property type="term" value="F:phosphorelay response regulator activity"/>
    <property type="evidence" value="ECO:0007669"/>
    <property type="project" value="TreeGrafter"/>
</dbReference>
<keyword evidence="3" id="KW-0805">Transcription regulation</keyword>
<evidence type="ECO:0000256" key="5">
    <source>
        <dbReference type="ARBA" id="ARBA00023163"/>
    </source>
</evidence>
<evidence type="ECO:0000256" key="2">
    <source>
        <dbReference type="ARBA" id="ARBA00023012"/>
    </source>
</evidence>
<feature type="domain" description="Response regulatory" evidence="8">
    <location>
        <begin position="2"/>
        <end position="116"/>
    </location>
</feature>
<evidence type="ECO:0000313" key="10">
    <source>
        <dbReference type="EMBL" id="KZN64412.1"/>
    </source>
</evidence>
<reference evidence="10 11" key="1">
    <citation type="submission" date="2013-07" db="EMBL/GenBank/DDBJ databases">
        <title>Comparative Genomic and Metabolomic Analysis of Twelve Strains of Pseudoalteromonas luteoviolacea.</title>
        <authorList>
            <person name="Vynne N.G."/>
            <person name="Mansson M."/>
            <person name="Gram L."/>
        </authorList>
    </citation>
    <scope>NUCLEOTIDE SEQUENCE [LARGE SCALE GENOMIC DNA]</scope>
    <source>
        <strain evidence="10 11">S4060-1</strain>
    </source>
</reference>
<dbReference type="SMART" id="SM00862">
    <property type="entry name" value="Trans_reg_C"/>
    <property type="match status" value="1"/>
</dbReference>
<dbReference type="InterPro" id="IPR039420">
    <property type="entry name" value="WalR-like"/>
</dbReference>
<dbReference type="EMBL" id="AUXX01000027">
    <property type="protein sequence ID" value="KZN64412.1"/>
    <property type="molecule type" value="Genomic_DNA"/>
</dbReference>
<comment type="caution">
    <text evidence="10">The sequence shown here is derived from an EMBL/GenBank/DDBJ whole genome shotgun (WGS) entry which is preliminary data.</text>
</comment>
<dbReference type="GO" id="GO:0032993">
    <property type="term" value="C:protein-DNA complex"/>
    <property type="evidence" value="ECO:0007669"/>
    <property type="project" value="TreeGrafter"/>
</dbReference>
<evidence type="ECO:0000256" key="3">
    <source>
        <dbReference type="ARBA" id="ARBA00023015"/>
    </source>
</evidence>
<dbReference type="PROSITE" id="PS51755">
    <property type="entry name" value="OMPR_PHOB"/>
    <property type="match status" value="1"/>
</dbReference>
<evidence type="ECO:0008006" key="12">
    <source>
        <dbReference type="Google" id="ProtNLM"/>
    </source>
</evidence>
<dbReference type="GO" id="GO:0006355">
    <property type="term" value="P:regulation of DNA-templated transcription"/>
    <property type="evidence" value="ECO:0007669"/>
    <property type="project" value="InterPro"/>
</dbReference>
<name>A0A162BMR9_9GAMM</name>
<evidence type="ECO:0000313" key="11">
    <source>
        <dbReference type="Proteomes" id="UP000076661"/>
    </source>
</evidence>
<dbReference type="SMART" id="SM00448">
    <property type="entry name" value="REC"/>
    <property type="match status" value="1"/>
</dbReference>
<dbReference type="RefSeq" id="WP_063381782.1">
    <property type="nucleotide sequence ID" value="NZ_AUXX01000027.1"/>
</dbReference>
<dbReference type="Proteomes" id="UP000076661">
    <property type="component" value="Unassembled WGS sequence"/>
</dbReference>
<dbReference type="PATRIC" id="fig|1365257.3.peg.3256"/>
<dbReference type="Gene3D" id="1.10.10.10">
    <property type="entry name" value="Winged helix-like DNA-binding domain superfamily/Winged helix DNA-binding domain"/>
    <property type="match status" value="1"/>
</dbReference>
<organism evidence="10 11">
    <name type="scientific">Pseudoalteromonas luteoviolacea S4060-1</name>
    <dbReference type="NCBI Taxonomy" id="1365257"/>
    <lineage>
        <taxon>Bacteria</taxon>
        <taxon>Pseudomonadati</taxon>
        <taxon>Pseudomonadota</taxon>
        <taxon>Gammaproteobacteria</taxon>
        <taxon>Alteromonadales</taxon>
        <taxon>Pseudoalteromonadaceae</taxon>
        <taxon>Pseudoalteromonas</taxon>
    </lineage>
</organism>
<dbReference type="FunFam" id="1.10.10.10:FF:000005">
    <property type="entry name" value="Two-component system response regulator"/>
    <property type="match status" value="1"/>
</dbReference>
<dbReference type="InterPro" id="IPR036388">
    <property type="entry name" value="WH-like_DNA-bd_sf"/>
</dbReference>
<feature type="domain" description="OmpR/PhoB-type" evidence="9">
    <location>
        <begin position="125"/>
        <end position="223"/>
    </location>
</feature>